<gene>
    <name evidence="1" type="ORF">BHLFYP23_00696</name>
</gene>
<dbReference type="InterPro" id="IPR032675">
    <property type="entry name" value="LRR_dom_sf"/>
</dbReference>
<evidence type="ECO:0008006" key="2">
    <source>
        <dbReference type="Google" id="ProtNLM"/>
    </source>
</evidence>
<sequence length="280" mass="32860">MEECRKEGALASSLPSYAYSPWKAGRSKEEQREFTEIEEIEIPQGIEILGKYTFYGCRSLKTLKLFDDVKEIGGGSFTGCSSLRNLVMFLKEDGISCIKDVVSETFHEMYVSIVFLNTDERAELIFPEYYEEGVENTPARILETHFHGCGYKYRQCFTDKKVDYKRYDSLFSTALVYEKEEILIPMAVGRLLYPYQLAKEAEKNYEAYVRENLEKCARFYLEKSNWHEVYEYFGRKNFWSREALENIIEEASEKKAVDIAGYLMEEKRKKFAGKEKKFEL</sequence>
<dbReference type="Pfam" id="PF13306">
    <property type="entry name" value="LRR_5"/>
    <property type="match status" value="1"/>
</dbReference>
<organism evidence="1">
    <name type="scientific">Blautia hansenii</name>
    <name type="common">Ruminococcus hansenii</name>
    <dbReference type="NCBI Taxonomy" id="1322"/>
    <lineage>
        <taxon>Bacteria</taxon>
        <taxon>Bacillati</taxon>
        <taxon>Bacillota</taxon>
        <taxon>Clostridia</taxon>
        <taxon>Lachnospirales</taxon>
        <taxon>Lachnospiraceae</taxon>
        <taxon>Blautia</taxon>
    </lineage>
</organism>
<dbReference type="RefSeq" id="WP_156342600.1">
    <property type="nucleotide sequence ID" value="NZ_CACRSY010000014.1"/>
</dbReference>
<dbReference type="AlphaFoldDB" id="A0A6N2UU22"/>
<dbReference type="InterPro" id="IPR026906">
    <property type="entry name" value="LRR_5"/>
</dbReference>
<evidence type="ECO:0000313" key="1">
    <source>
        <dbReference type="EMBL" id="VYT22185.1"/>
    </source>
</evidence>
<reference evidence="1" key="1">
    <citation type="submission" date="2019-11" db="EMBL/GenBank/DDBJ databases">
        <authorList>
            <person name="Feng L."/>
        </authorList>
    </citation>
    <scope>NUCLEOTIDE SEQUENCE</scope>
    <source>
        <strain evidence="1">BhanseniiLFYP23</strain>
    </source>
</reference>
<proteinExistence type="predicted"/>
<accession>A0A6N2UU22</accession>
<dbReference type="EMBL" id="CACRSY010000014">
    <property type="protein sequence ID" value="VYT22185.1"/>
    <property type="molecule type" value="Genomic_DNA"/>
</dbReference>
<name>A0A6N2UU22_BLAHA</name>
<protein>
    <recommendedName>
        <fullName evidence="2">Leucine-rich repeat domain-containing protein</fullName>
    </recommendedName>
</protein>
<dbReference type="Gene3D" id="3.80.10.10">
    <property type="entry name" value="Ribonuclease Inhibitor"/>
    <property type="match status" value="1"/>
</dbReference>